<evidence type="ECO:0000313" key="7">
    <source>
        <dbReference type="EMBL" id="MDZ5759210.1"/>
    </source>
</evidence>
<dbReference type="Pfam" id="PF03170">
    <property type="entry name" value="BcsB"/>
    <property type="match status" value="1"/>
</dbReference>
<dbReference type="AlphaFoldDB" id="A0AAW9K010"/>
<dbReference type="InterPro" id="IPR018513">
    <property type="entry name" value="Cell_synthase_bac"/>
</dbReference>
<keyword evidence="5 6" id="KW-0472">Membrane</keyword>
<keyword evidence="3 6" id="KW-0812">Transmembrane</keyword>
<dbReference type="PANTHER" id="PTHR39083:SF1">
    <property type="entry name" value="CYCLIC DI-GMP-BINDING PROTEIN"/>
    <property type="match status" value="1"/>
</dbReference>
<gene>
    <name evidence="7" type="ORF">RAK27_11115</name>
</gene>
<evidence type="ECO:0000256" key="5">
    <source>
        <dbReference type="ARBA" id="ARBA00023136"/>
    </source>
</evidence>
<comment type="caution">
    <text evidence="7">The sequence shown here is derived from an EMBL/GenBank/DDBJ whole genome shotgun (WGS) entry which is preliminary data.</text>
</comment>
<evidence type="ECO:0000256" key="6">
    <source>
        <dbReference type="SAM" id="Phobius"/>
    </source>
</evidence>
<sequence>MKKWFLMGFVVIFSIVSSSVVVYGAEAEPQTFITKFDNTDSSLTGVSATTNLYFQILDYWEVDQVRLNLDYQISQLTKNDVSSVTLSINGMKFNSFRPTETSLEKQHLVIDIPKELIKQGSNVLKIEGAIMTTNGEDQCSLTETPADWLHIFKGSNVGVNYTKKEMPETIQAFYERFSGMDSVVHKEVAVIVPEKATPTELETATYTLSGSAKANGQDEQQIPIGTLNDSHLAQLPLVVLVAEYDHLPADYQTKIDKNSVKEQAVLKVIKKENQTVLVITSSDKKALVNAGRYSANEELMSETQLVSKEVSKDLDTATSHLKIEEDFQMTSTGDELKGPFHQEQTYFMSLPANRSLAANSQVNLAFRYAKNLDFDRSLMTVSIGGIPIGSKKLTKEYADGDTATFTLPPDIDVSGNFAVTVSFDLEIKDLQCTPRQDETPWAYISPESMMRVNTKDRTDLLFENYPFPFLKDGSFNQIAVVLPEEMNADYYRGLTNIFNLLGKYAQDNTGEVVFYSSSATKEELKSSNIITMGSALDNTFIKGINEKLYFKYDKDGAGFLSNEKLSIESNYGQQIGTGQLLHSPYTASNGLLVMTGATPQSVYLASKELSTQDKVQKHSGDAFTVDKDNRVNSYRFKKKGDIGEATTFVDKVKKESNLLLYLGLVGLVLASILIALILAFRKNRLDKEDNDEK</sequence>
<dbReference type="Gene3D" id="2.60.120.260">
    <property type="entry name" value="Galactose-binding domain-like"/>
    <property type="match status" value="2"/>
</dbReference>
<feature type="transmembrane region" description="Helical" evidence="6">
    <location>
        <begin position="658"/>
        <end position="680"/>
    </location>
</feature>
<dbReference type="GO" id="GO:0005886">
    <property type="term" value="C:plasma membrane"/>
    <property type="evidence" value="ECO:0007669"/>
    <property type="project" value="UniProtKB-SubCell"/>
</dbReference>
<organism evidence="7 8">
    <name type="scientific">Carnobacterium maltaromaticum</name>
    <name type="common">Carnobacterium piscicola</name>
    <dbReference type="NCBI Taxonomy" id="2751"/>
    <lineage>
        <taxon>Bacteria</taxon>
        <taxon>Bacillati</taxon>
        <taxon>Bacillota</taxon>
        <taxon>Bacilli</taxon>
        <taxon>Lactobacillales</taxon>
        <taxon>Carnobacteriaceae</taxon>
        <taxon>Carnobacterium</taxon>
    </lineage>
</organism>
<proteinExistence type="predicted"/>
<evidence type="ECO:0000256" key="4">
    <source>
        <dbReference type="ARBA" id="ARBA00022989"/>
    </source>
</evidence>
<dbReference type="Proteomes" id="UP001290462">
    <property type="component" value="Unassembled WGS sequence"/>
</dbReference>
<reference evidence="7" key="1">
    <citation type="submission" date="2023-08" db="EMBL/GenBank/DDBJ databases">
        <title>Genomic characterization of piscicolin 126 produced by Carnobacterium maltaromaticum CM22 strain isolated from salmon (Salmo salar).</title>
        <authorList>
            <person name="Gonzalez-Gragera E."/>
            <person name="Garcia-Lopez J.D."/>
            <person name="Teso-Perez C."/>
            <person name="Gimenez-Hernandez I."/>
            <person name="Peralta-Sanchez J.M."/>
            <person name="Valdivia E."/>
            <person name="Montalban-Lopez M."/>
            <person name="Martin-Platero A.M."/>
            <person name="Banos A."/>
            <person name="Martinez-Bueno M."/>
        </authorList>
    </citation>
    <scope>NUCLEOTIDE SEQUENCE</scope>
    <source>
        <strain evidence="7">CM22</strain>
    </source>
</reference>
<keyword evidence="4 6" id="KW-1133">Transmembrane helix</keyword>
<comment type="subcellular location">
    <subcellularLocation>
        <location evidence="1">Cell membrane</location>
        <topology evidence="1">Single-pass membrane protein</topology>
    </subcellularLocation>
</comment>
<protein>
    <submittedName>
        <fullName evidence="7">Cellulose biosynthesis cyclic di-GMP-binding regulatory protein BcsB</fullName>
    </submittedName>
</protein>
<accession>A0AAW9K010</accession>
<evidence type="ECO:0000313" key="8">
    <source>
        <dbReference type="Proteomes" id="UP001290462"/>
    </source>
</evidence>
<dbReference type="EMBL" id="JAVBVO010000003">
    <property type="protein sequence ID" value="MDZ5759210.1"/>
    <property type="molecule type" value="Genomic_DNA"/>
</dbReference>
<evidence type="ECO:0000256" key="3">
    <source>
        <dbReference type="ARBA" id="ARBA00022692"/>
    </source>
</evidence>
<name>A0AAW9K010_CARML</name>
<evidence type="ECO:0000256" key="2">
    <source>
        <dbReference type="ARBA" id="ARBA00022475"/>
    </source>
</evidence>
<dbReference type="PANTHER" id="PTHR39083">
    <property type="entry name" value="CYCLIC DI-GMP-BINDING PROTEIN"/>
    <property type="match status" value="1"/>
</dbReference>
<keyword evidence="2" id="KW-1003">Cell membrane</keyword>
<dbReference type="RefSeq" id="WP_322809101.1">
    <property type="nucleotide sequence ID" value="NZ_JAVBVO010000003.1"/>
</dbReference>
<dbReference type="GO" id="GO:0006011">
    <property type="term" value="P:UDP-alpha-D-glucose metabolic process"/>
    <property type="evidence" value="ECO:0007669"/>
    <property type="project" value="InterPro"/>
</dbReference>
<evidence type="ECO:0000256" key="1">
    <source>
        <dbReference type="ARBA" id="ARBA00004162"/>
    </source>
</evidence>